<evidence type="ECO:0000313" key="1">
    <source>
        <dbReference type="EMBL" id="GGN84462.1"/>
    </source>
</evidence>
<dbReference type="RefSeq" id="WP_229783052.1">
    <property type="nucleotide sequence ID" value="NZ_BMOU01000001.1"/>
</dbReference>
<accession>A0A830GH56</accession>
<dbReference type="Proteomes" id="UP000605784">
    <property type="component" value="Unassembled WGS sequence"/>
</dbReference>
<dbReference type="EMBL" id="BMOU01000001">
    <property type="protein sequence ID" value="GGN84462.1"/>
    <property type="molecule type" value="Genomic_DNA"/>
</dbReference>
<keyword evidence="2" id="KW-1185">Reference proteome</keyword>
<evidence type="ECO:0000313" key="2">
    <source>
        <dbReference type="Proteomes" id="UP000605784"/>
    </source>
</evidence>
<organism evidence="1 2">
    <name type="scientific">Haloarcula pellucida</name>
    <dbReference type="NCBI Taxonomy" id="1427151"/>
    <lineage>
        <taxon>Archaea</taxon>
        <taxon>Methanobacteriati</taxon>
        <taxon>Methanobacteriota</taxon>
        <taxon>Stenosarchaea group</taxon>
        <taxon>Halobacteria</taxon>
        <taxon>Halobacteriales</taxon>
        <taxon>Haloarculaceae</taxon>
        <taxon>Haloarcula</taxon>
    </lineage>
</organism>
<sequence>MTDDVPSEVDHRRQLQGIASRVYGVEGSDVVVTRNPLRGPRRRDRYDLRGDGRWWHVEERWSGCRWVFVGSEILEDVDVEVAGGEIIE</sequence>
<name>A0A830GH56_9EURY</name>
<comment type="caution">
    <text evidence="1">The sequence shown here is derived from an EMBL/GenBank/DDBJ whole genome shotgun (WGS) entry which is preliminary data.</text>
</comment>
<proteinExistence type="predicted"/>
<protein>
    <submittedName>
        <fullName evidence="1">Uncharacterized protein</fullName>
    </submittedName>
</protein>
<reference evidence="1" key="2">
    <citation type="submission" date="2020-09" db="EMBL/GenBank/DDBJ databases">
        <authorList>
            <person name="Sun Q."/>
            <person name="Ohkuma M."/>
        </authorList>
    </citation>
    <scope>NUCLEOTIDE SEQUENCE</scope>
    <source>
        <strain evidence="1">JCM 17820</strain>
    </source>
</reference>
<reference evidence="1" key="1">
    <citation type="journal article" date="2014" name="Int. J. Syst. Evol. Microbiol.">
        <title>Complete genome sequence of Corynebacterium casei LMG S-19264T (=DSM 44701T), isolated from a smear-ripened cheese.</title>
        <authorList>
            <consortium name="US DOE Joint Genome Institute (JGI-PGF)"/>
            <person name="Walter F."/>
            <person name="Albersmeier A."/>
            <person name="Kalinowski J."/>
            <person name="Ruckert C."/>
        </authorList>
    </citation>
    <scope>NUCLEOTIDE SEQUENCE</scope>
    <source>
        <strain evidence="1">JCM 17820</strain>
    </source>
</reference>
<dbReference type="AlphaFoldDB" id="A0A830GH56"/>
<gene>
    <name evidence="1" type="ORF">GCM10009030_00130</name>
</gene>